<feature type="region of interest" description="Disordered" evidence="1">
    <location>
        <begin position="210"/>
        <end position="231"/>
    </location>
</feature>
<name>M2LN63_BAUPA</name>
<feature type="region of interest" description="Disordered" evidence="1">
    <location>
        <begin position="155"/>
        <end position="175"/>
    </location>
</feature>
<feature type="compositionally biased region" description="Low complexity" evidence="1">
    <location>
        <begin position="248"/>
        <end position="274"/>
    </location>
</feature>
<proteinExistence type="predicted"/>
<reference evidence="3 4" key="1">
    <citation type="journal article" date="2012" name="PLoS Pathog.">
        <title>Diverse lifestyles and strategies of plant pathogenesis encoded in the genomes of eighteen Dothideomycetes fungi.</title>
        <authorList>
            <person name="Ohm R.A."/>
            <person name="Feau N."/>
            <person name="Henrissat B."/>
            <person name="Schoch C.L."/>
            <person name="Horwitz B.A."/>
            <person name="Barry K.W."/>
            <person name="Condon B.J."/>
            <person name="Copeland A.C."/>
            <person name="Dhillon B."/>
            <person name="Glaser F."/>
            <person name="Hesse C.N."/>
            <person name="Kosti I."/>
            <person name="LaButti K."/>
            <person name="Lindquist E.A."/>
            <person name="Lucas S."/>
            <person name="Salamov A.A."/>
            <person name="Bradshaw R.E."/>
            <person name="Ciuffetti L."/>
            <person name="Hamelin R.C."/>
            <person name="Kema G.H.J."/>
            <person name="Lawrence C."/>
            <person name="Scott J.A."/>
            <person name="Spatafora J.W."/>
            <person name="Turgeon B.G."/>
            <person name="de Wit P.J.G.M."/>
            <person name="Zhong S."/>
            <person name="Goodwin S.B."/>
            <person name="Grigoriev I.V."/>
        </authorList>
    </citation>
    <scope>NUCLEOTIDE SEQUENCE [LARGE SCALE GENOMIC DNA]</scope>
    <source>
        <strain evidence="3 4">UAMH 10762</strain>
    </source>
</reference>
<dbReference type="AlphaFoldDB" id="M2LN63"/>
<evidence type="ECO:0000313" key="4">
    <source>
        <dbReference type="Proteomes" id="UP000011761"/>
    </source>
</evidence>
<organism evidence="3 4">
    <name type="scientific">Baudoinia panamericana (strain UAMH 10762)</name>
    <name type="common">Angels' share fungus</name>
    <name type="synonym">Baudoinia compniacensis (strain UAMH 10762)</name>
    <dbReference type="NCBI Taxonomy" id="717646"/>
    <lineage>
        <taxon>Eukaryota</taxon>
        <taxon>Fungi</taxon>
        <taxon>Dikarya</taxon>
        <taxon>Ascomycota</taxon>
        <taxon>Pezizomycotina</taxon>
        <taxon>Dothideomycetes</taxon>
        <taxon>Dothideomycetidae</taxon>
        <taxon>Mycosphaerellales</taxon>
        <taxon>Teratosphaeriaceae</taxon>
        <taxon>Baudoinia</taxon>
    </lineage>
</organism>
<protein>
    <recommendedName>
        <fullName evidence="2">DUF7371 domain-containing protein</fullName>
    </recommendedName>
</protein>
<feature type="region of interest" description="Disordered" evidence="1">
    <location>
        <begin position="248"/>
        <end position="293"/>
    </location>
</feature>
<dbReference type="RefSeq" id="XP_007676798.1">
    <property type="nucleotide sequence ID" value="XM_007678608.1"/>
</dbReference>
<sequence>MPAGSSPTFLETRSTALSLAGPNPSTVSGYFVWNGTTPLPYAPYPVISSGTPSSSSTAVGALSGSNSSSTGSPVTSNSTSNGPSTTSVSSTIGAAPSITIPESASSAALSVISSVLSSLTPSDPTSLLAATYSTPISTPAIANTTSAASLAAQSTHPSPVVSTTGSPSSTAVTSRTLTSTLSGSVVIETTSSISSATSSSSASTKALATSSTSSSAPNLSATSGAFSSSTVSVPPLSTLTTVTSAASPLSLEPHSSSTGTASTSALSTSASVSAPQPALTSNETGTATSSTFLNPFPASSATATPTACGEHGNFTLTFDDLPNFVPNNANLTDITQAPPVPNPYNHLTFSNGYVYAPRSSEPYIPVSPPRLAVFLGNASGITTRSTKPGEIADGPYESMSAFWFDAFTAFFGCDNAGPGVCTLVMTAYTWSPSAGDEIATYKQNVTIPPCSALENCPLQQVSFPASFRSLTGLQILAYTGTDERMWFADDFNLGWSNNTCAAGLTRLRYQ</sequence>
<dbReference type="EMBL" id="KB445556">
    <property type="protein sequence ID" value="EMC95787.1"/>
    <property type="molecule type" value="Genomic_DNA"/>
</dbReference>
<gene>
    <name evidence="3" type="ORF">BAUCODRAFT_34552</name>
</gene>
<dbReference type="Pfam" id="PF24086">
    <property type="entry name" value="DUF7371"/>
    <property type="match status" value="1"/>
</dbReference>
<evidence type="ECO:0000313" key="3">
    <source>
        <dbReference type="EMBL" id="EMC95787.1"/>
    </source>
</evidence>
<dbReference type="HOGENOM" id="CLU_534172_0_0_1"/>
<accession>M2LN63</accession>
<dbReference type="OrthoDB" id="5385013at2759"/>
<dbReference type="GeneID" id="19112446"/>
<evidence type="ECO:0000256" key="1">
    <source>
        <dbReference type="SAM" id="MobiDB-lite"/>
    </source>
</evidence>
<dbReference type="OMA" id="FTMDFDD"/>
<evidence type="ECO:0000259" key="2">
    <source>
        <dbReference type="Pfam" id="PF24086"/>
    </source>
</evidence>
<dbReference type="eggNOG" id="ENOG502SRUH">
    <property type="taxonomic scope" value="Eukaryota"/>
</dbReference>
<dbReference type="InterPro" id="IPR055795">
    <property type="entry name" value="DUF7371"/>
</dbReference>
<dbReference type="KEGG" id="bcom:BAUCODRAFT_34552"/>
<feature type="domain" description="DUF7371" evidence="2">
    <location>
        <begin position="310"/>
        <end position="506"/>
    </location>
</feature>
<feature type="region of interest" description="Disordered" evidence="1">
    <location>
        <begin position="53"/>
        <end position="91"/>
    </location>
</feature>
<keyword evidence="4" id="KW-1185">Reference proteome</keyword>
<feature type="compositionally biased region" description="Polar residues" evidence="1">
    <location>
        <begin position="278"/>
        <end position="293"/>
    </location>
</feature>
<dbReference type="Proteomes" id="UP000011761">
    <property type="component" value="Unassembled WGS sequence"/>
</dbReference>